<proteinExistence type="predicted"/>
<dbReference type="Gene3D" id="2.60.120.10">
    <property type="entry name" value="Jelly Rolls"/>
    <property type="match status" value="1"/>
</dbReference>
<accession>A0A2T3N2G6</accession>
<dbReference type="Proteomes" id="UP000241346">
    <property type="component" value="Unassembled WGS sequence"/>
</dbReference>
<evidence type="ECO:0008006" key="3">
    <source>
        <dbReference type="Google" id="ProtNLM"/>
    </source>
</evidence>
<dbReference type="SUPFAM" id="SSF51182">
    <property type="entry name" value="RmlC-like cupins"/>
    <property type="match status" value="1"/>
</dbReference>
<comment type="caution">
    <text evidence="1">The sequence shown here is derived from an EMBL/GenBank/DDBJ whole genome shotgun (WGS) entry which is preliminary data.</text>
</comment>
<reference evidence="1 2" key="1">
    <citation type="submission" date="2018-03" db="EMBL/GenBank/DDBJ databases">
        <title>Whole genome sequencing of Histamine producing bacteria.</title>
        <authorList>
            <person name="Butler K."/>
        </authorList>
    </citation>
    <scope>NUCLEOTIDE SEQUENCE [LARGE SCALE GENOMIC DNA]</scope>
    <source>
        <strain evidence="1 2">DSM 19138</strain>
    </source>
</reference>
<evidence type="ECO:0000313" key="2">
    <source>
        <dbReference type="Proteomes" id="UP000241346"/>
    </source>
</evidence>
<dbReference type="EMBL" id="PYMB01000031">
    <property type="protein sequence ID" value="PSW06384.1"/>
    <property type="molecule type" value="Genomic_DNA"/>
</dbReference>
<protein>
    <recommendedName>
        <fullName evidence="3">Cupin 2 conserved barrel domain-containing protein</fullName>
    </recommendedName>
</protein>
<dbReference type="CDD" id="cd02208">
    <property type="entry name" value="cupin_RmlC-like"/>
    <property type="match status" value="1"/>
</dbReference>
<organism evidence="1 2">
    <name type="scientific">Photobacterium rosenbergii</name>
    <dbReference type="NCBI Taxonomy" id="294936"/>
    <lineage>
        <taxon>Bacteria</taxon>
        <taxon>Pseudomonadati</taxon>
        <taxon>Pseudomonadota</taxon>
        <taxon>Gammaproteobacteria</taxon>
        <taxon>Vibrionales</taxon>
        <taxon>Vibrionaceae</taxon>
        <taxon>Photobacterium</taxon>
    </lineage>
</organism>
<evidence type="ECO:0000313" key="1">
    <source>
        <dbReference type="EMBL" id="PSW06384.1"/>
    </source>
</evidence>
<dbReference type="InterPro" id="IPR014710">
    <property type="entry name" value="RmlC-like_jellyroll"/>
</dbReference>
<name>A0A2T3N2G6_9GAMM</name>
<dbReference type="AlphaFoldDB" id="A0A2T3N2G6"/>
<dbReference type="InterPro" id="IPR011051">
    <property type="entry name" value="RmlC_Cupin_sf"/>
</dbReference>
<gene>
    <name evidence="1" type="ORF">C9J01_26725</name>
</gene>
<sequence>MIKAPSLSGSFDTLHTNSEVMANGESRHRMKASDGSGYIRTRYPNADGAWQNSHYHISTYETYIVQSGRILFAELKDGKSLIKEVSESEVITVKPGVHHNVYVFPNTDLHTVKHGATQVNDWHASAELDRLLADKAPVTQSA</sequence>